<feature type="compositionally biased region" description="Low complexity" evidence="1">
    <location>
        <begin position="75"/>
        <end position="115"/>
    </location>
</feature>
<keyword evidence="4" id="KW-1185">Reference proteome</keyword>
<dbReference type="RefSeq" id="WP_172155342.1">
    <property type="nucleotide sequence ID" value="NZ_CP053564.1"/>
</dbReference>
<keyword evidence="2" id="KW-0812">Transmembrane</keyword>
<evidence type="ECO:0000313" key="4">
    <source>
        <dbReference type="Proteomes" id="UP000505377"/>
    </source>
</evidence>
<evidence type="ECO:0000313" key="3">
    <source>
        <dbReference type="EMBL" id="QJY45378.1"/>
    </source>
</evidence>
<accession>A0A6M6JBR0</accession>
<evidence type="ECO:0000256" key="2">
    <source>
        <dbReference type="SAM" id="Phobius"/>
    </source>
</evidence>
<dbReference type="KEGG" id="pbro:HOP40_05725"/>
<protein>
    <submittedName>
        <fullName evidence="3">Uncharacterized protein</fullName>
    </submittedName>
</protein>
<sequence length="246" mass="24161">MTDDDRIAALFSEAASDAPPPGFDHDRVVATSRRITARRRSAVLGGAMALLVVTGVGVATGLPGSGAGSGELTSAAAPAAAPEAPADPAPAGSALAESAPAEDAAAQAPEAQLPESLRDQPEFTGAPLGPGTTECAQRQDPALRAFVEEVLPEVAGATEAAVTMDCRPGGERGVSLEVDDAGTPGLLTVEYLPPGEVAGATSGTSASSVTASGGTVVVTARGDGPGAPVPFEGRLDTAAAYLAPRL</sequence>
<dbReference type="EMBL" id="CP053564">
    <property type="protein sequence ID" value="QJY45378.1"/>
    <property type="molecule type" value="Genomic_DNA"/>
</dbReference>
<keyword evidence="2" id="KW-0472">Membrane</keyword>
<reference evidence="3 4" key="1">
    <citation type="submission" date="2020-05" db="EMBL/GenBank/DDBJ databases">
        <authorList>
            <person name="Mo P."/>
        </authorList>
    </citation>
    <scope>NUCLEOTIDE SEQUENCE [LARGE SCALE GENOMIC DNA]</scope>
    <source>
        <strain evidence="3 4">Gen01</strain>
    </source>
</reference>
<feature type="transmembrane region" description="Helical" evidence="2">
    <location>
        <begin position="42"/>
        <end position="62"/>
    </location>
</feature>
<feature type="region of interest" description="Disordered" evidence="1">
    <location>
        <begin position="69"/>
        <end position="136"/>
    </location>
</feature>
<dbReference type="AlphaFoldDB" id="A0A6M6JBR0"/>
<proteinExistence type="predicted"/>
<dbReference type="Proteomes" id="UP000505377">
    <property type="component" value="Chromosome"/>
</dbReference>
<evidence type="ECO:0000256" key="1">
    <source>
        <dbReference type="SAM" id="MobiDB-lite"/>
    </source>
</evidence>
<keyword evidence="2" id="KW-1133">Transmembrane helix</keyword>
<gene>
    <name evidence="3" type="ORF">HOP40_05725</name>
</gene>
<name>A0A6M6JBR0_9PSEU</name>
<organism evidence="3 4">
    <name type="scientific">Pseudonocardia broussonetiae</name>
    <dbReference type="NCBI Taxonomy" id="2736640"/>
    <lineage>
        <taxon>Bacteria</taxon>
        <taxon>Bacillati</taxon>
        <taxon>Actinomycetota</taxon>
        <taxon>Actinomycetes</taxon>
        <taxon>Pseudonocardiales</taxon>
        <taxon>Pseudonocardiaceae</taxon>
        <taxon>Pseudonocardia</taxon>
    </lineage>
</organism>